<dbReference type="EMBL" id="JASCZI010181331">
    <property type="protein sequence ID" value="MED6182005.1"/>
    <property type="molecule type" value="Genomic_DNA"/>
</dbReference>
<evidence type="ECO:0000313" key="3">
    <source>
        <dbReference type="Proteomes" id="UP001341840"/>
    </source>
</evidence>
<evidence type="ECO:0000313" key="2">
    <source>
        <dbReference type="EMBL" id="MED6182005.1"/>
    </source>
</evidence>
<gene>
    <name evidence="2" type="ORF">PIB30_024634</name>
</gene>
<sequence length="155" mass="17075">MDGLAGLRNEIGAANGAGCVGGEPLVDALRMEDVVTLWNQTQRFGVLELAEAHRTFQNLFPDLVDLDFRILQNRKSLDHRRIKSPRRPSGPSSACSDWKGGAGGRIGAVTDVNGEESHEEECCDENDDDYCQGRAQLRVVVVICVRSVILVLRKR</sequence>
<evidence type="ECO:0000256" key="1">
    <source>
        <dbReference type="SAM" id="MobiDB-lite"/>
    </source>
</evidence>
<reference evidence="2 3" key="1">
    <citation type="journal article" date="2023" name="Plants (Basel)">
        <title>Bridging the Gap: Combining Genomics and Transcriptomics Approaches to Understand Stylosanthes scabra, an Orphan Legume from the Brazilian Caatinga.</title>
        <authorList>
            <person name="Ferreira-Neto J.R.C."/>
            <person name="da Silva M.D."/>
            <person name="Binneck E."/>
            <person name="de Melo N.F."/>
            <person name="da Silva R.H."/>
            <person name="de Melo A.L.T.M."/>
            <person name="Pandolfi V."/>
            <person name="Bustamante F.O."/>
            <person name="Brasileiro-Vidal A.C."/>
            <person name="Benko-Iseppon A.M."/>
        </authorList>
    </citation>
    <scope>NUCLEOTIDE SEQUENCE [LARGE SCALE GENOMIC DNA]</scope>
    <source>
        <tissue evidence="2">Leaves</tissue>
    </source>
</reference>
<protein>
    <submittedName>
        <fullName evidence="2">Uncharacterized protein</fullName>
    </submittedName>
</protein>
<keyword evidence="3" id="KW-1185">Reference proteome</keyword>
<organism evidence="2 3">
    <name type="scientific">Stylosanthes scabra</name>
    <dbReference type="NCBI Taxonomy" id="79078"/>
    <lineage>
        <taxon>Eukaryota</taxon>
        <taxon>Viridiplantae</taxon>
        <taxon>Streptophyta</taxon>
        <taxon>Embryophyta</taxon>
        <taxon>Tracheophyta</taxon>
        <taxon>Spermatophyta</taxon>
        <taxon>Magnoliopsida</taxon>
        <taxon>eudicotyledons</taxon>
        <taxon>Gunneridae</taxon>
        <taxon>Pentapetalae</taxon>
        <taxon>rosids</taxon>
        <taxon>fabids</taxon>
        <taxon>Fabales</taxon>
        <taxon>Fabaceae</taxon>
        <taxon>Papilionoideae</taxon>
        <taxon>50 kb inversion clade</taxon>
        <taxon>dalbergioids sensu lato</taxon>
        <taxon>Dalbergieae</taxon>
        <taxon>Pterocarpus clade</taxon>
        <taxon>Stylosanthes</taxon>
    </lineage>
</organism>
<proteinExistence type="predicted"/>
<feature type="region of interest" description="Disordered" evidence="1">
    <location>
        <begin position="80"/>
        <end position="102"/>
    </location>
</feature>
<accession>A0ABU6W9V4</accession>
<comment type="caution">
    <text evidence="2">The sequence shown here is derived from an EMBL/GenBank/DDBJ whole genome shotgun (WGS) entry which is preliminary data.</text>
</comment>
<dbReference type="Proteomes" id="UP001341840">
    <property type="component" value="Unassembled WGS sequence"/>
</dbReference>
<name>A0ABU6W9V4_9FABA</name>